<reference evidence="1 2" key="1">
    <citation type="journal article" date="2019" name="bioRxiv">
        <title>Bacteria contribute to plant secondary compound degradation in a generalist herbivore system.</title>
        <authorList>
            <person name="Francoeur C.B."/>
            <person name="Khadempour L."/>
            <person name="Moreira-Soto R.D."/>
            <person name="Gotting K."/>
            <person name="Book A.J."/>
            <person name="Pinto-Tomas A.A."/>
            <person name="Keefover-Ring K."/>
            <person name="Currie C.R."/>
        </authorList>
    </citation>
    <scope>NUCLEOTIDE SEQUENCE [LARGE SCALE GENOMIC DNA]</scope>
    <source>
        <strain evidence="1">Al-1710</strain>
    </source>
</reference>
<sequence>MSEQNKYAEGKAICNEIGGAVLEVLGRKSEFAVQSLIDVLQEAQNDGHHYDAEREQGMEMAIRILQKFA</sequence>
<comment type="caution">
    <text evidence="1">The sequence shown here is derived from an EMBL/GenBank/DDBJ whole genome shotgun (WGS) entry which is preliminary data.</text>
</comment>
<proteinExistence type="predicted"/>
<keyword evidence="2" id="KW-1185">Reference proteome</keyword>
<evidence type="ECO:0000313" key="2">
    <source>
        <dbReference type="Proteomes" id="UP001515780"/>
    </source>
</evidence>
<name>A0ABX0RTL6_9GAMM</name>
<accession>A0ABX0RTL6</accession>
<gene>
    <name evidence="1" type="ORF">F3J37_18935</name>
</gene>
<evidence type="ECO:0000313" key="1">
    <source>
        <dbReference type="EMBL" id="NIG20757.1"/>
    </source>
</evidence>
<protein>
    <recommendedName>
        <fullName evidence="3">Fumarate hydratase</fullName>
    </recommendedName>
</protein>
<evidence type="ECO:0008006" key="3">
    <source>
        <dbReference type="Google" id="ProtNLM"/>
    </source>
</evidence>
<dbReference type="EMBL" id="VWXC01000015">
    <property type="protein sequence ID" value="NIG20757.1"/>
    <property type="molecule type" value="Genomic_DNA"/>
</dbReference>
<dbReference type="Proteomes" id="UP001515780">
    <property type="component" value="Unassembled WGS sequence"/>
</dbReference>
<organism evidence="1 2">
    <name type="scientific">Candidatus Pantoea communis</name>
    <dbReference type="NCBI Taxonomy" id="2608354"/>
    <lineage>
        <taxon>Bacteria</taxon>
        <taxon>Pseudomonadati</taxon>
        <taxon>Pseudomonadota</taxon>
        <taxon>Gammaproteobacteria</taxon>
        <taxon>Enterobacterales</taxon>
        <taxon>Erwiniaceae</taxon>
        <taxon>Pantoea</taxon>
    </lineage>
</organism>
<dbReference type="RefSeq" id="WP_034827661.1">
    <property type="nucleotide sequence ID" value="NZ_VWXC01000015.1"/>
</dbReference>